<dbReference type="GO" id="GO:0006260">
    <property type="term" value="P:DNA replication"/>
    <property type="evidence" value="ECO:0007669"/>
    <property type="project" value="UniProtKB-KW"/>
</dbReference>
<gene>
    <name evidence="2" type="primary">holD</name>
    <name evidence="2" type="ordered locus">MEPCIT_267</name>
</gene>
<keyword evidence="1" id="KW-0808">Transferase</keyword>
<dbReference type="PIRSF" id="PIRSF029225">
    <property type="entry name" value="DNA_pol_III_psi"/>
    <property type="match status" value="1"/>
</dbReference>
<dbReference type="GO" id="GO:0003887">
    <property type="term" value="F:DNA-directed DNA polymerase activity"/>
    <property type="evidence" value="ECO:0007669"/>
    <property type="project" value="UniProtKB-KW"/>
</dbReference>
<reference evidence="2 3" key="2">
    <citation type="journal article" date="2011" name="Curr. Biol.">
        <title>An interdependent metabolic patchwork in the nested symbiosis of mealybugs.</title>
        <authorList>
            <person name="McCutcheon J.P."/>
            <person name="von Dohlen C.D."/>
        </authorList>
    </citation>
    <scope>NUCLEOTIDE SEQUENCE [LARGE SCALE GENOMIC DNA]</scope>
    <source>
        <strain evidence="2 3">PCIT</strain>
    </source>
</reference>
<dbReference type="Pfam" id="PF03603">
    <property type="entry name" value="DNA_III_psi"/>
    <property type="match status" value="1"/>
</dbReference>
<reference key="1">
    <citation type="submission" date="2010-09" db="EMBL/GenBank/DDBJ databases">
        <title>An interdependent metabolic patchwork in the nested three-way symbiosis of mealybugs.</title>
        <authorList>
            <person name="McCutcheon J.P."/>
            <person name="von Dohlen C.D."/>
        </authorList>
    </citation>
    <scope>NUCLEOTIDE SEQUENCE</scope>
    <source>
        <strain>PCIT</strain>
    </source>
</reference>
<organism evidence="2 3">
    <name type="scientific">Moranella endobia (strain PCIT)</name>
    <dbReference type="NCBI Taxonomy" id="903503"/>
    <lineage>
        <taxon>Bacteria</taxon>
        <taxon>Pseudomonadati</taxon>
        <taxon>Pseudomonadota</taxon>
        <taxon>Gammaproteobacteria</taxon>
        <taxon>Enterobacterales</taxon>
        <taxon>Enterobacteriaceae</taxon>
        <taxon>Candidatus Moranella</taxon>
    </lineage>
</organism>
<keyword evidence="1" id="KW-0239">DNA-directed DNA polymerase</keyword>
<keyword evidence="1" id="KW-0548">Nucleotidyltransferase</keyword>
<evidence type="ECO:0000313" key="3">
    <source>
        <dbReference type="Proteomes" id="UP000000504"/>
    </source>
</evidence>
<dbReference type="GO" id="GO:0008408">
    <property type="term" value="F:3'-5' exonuclease activity"/>
    <property type="evidence" value="ECO:0007669"/>
    <property type="project" value="InterPro"/>
</dbReference>
<proteinExistence type="predicted"/>
<dbReference type="EMBL" id="CP002243">
    <property type="protein sequence ID" value="AEI74908.1"/>
    <property type="molecule type" value="Genomic_DNA"/>
</dbReference>
<accession>F7XXT2</accession>
<evidence type="ECO:0000313" key="2">
    <source>
        <dbReference type="EMBL" id="AEI74908.1"/>
    </source>
</evidence>
<dbReference type="KEGG" id="men:MEPCIT_267"/>
<protein>
    <recommendedName>
        <fullName evidence="1">DNA polymerase III subunit psi</fullName>
    </recommendedName>
</protein>
<evidence type="ECO:0000256" key="1">
    <source>
        <dbReference type="PIRNR" id="PIRNR029225"/>
    </source>
</evidence>
<dbReference type="Proteomes" id="UP000000504">
    <property type="component" value="Chromosome"/>
</dbReference>
<dbReference type="STRING" id="903503.MEPCIT_267"/>
<dbReference type="RefSeq" id="WP_013975658.1">
    <property type="nucleotide sequence ID" value="NC_015735.1"/>
</dbReference>
<dbReference type="SUPFAM" id="SSF102220">
    <property type="entry name" value="DNA polymerase III psi subunit"/>
    <property type="match status" value="1"/>
</dbReference>
<dbReference type="eggNOG" id="COG3050">
    <property type="taxonomic scope" value="Bacteria"/>
</dbReference>
<dbReference type="InterPro" id="IPR004615">
    <property type="entry name" value="DNA_pol_III_psi"/>
</dbReference>
<sequence length="143" mass="16100">MTRRNWLLQQLGIKKWKLRCPAAVLPGAIAFTTTLPDHIRLLLVAYSLPPVDHQLVVDVARSMAITPAQIYRVTPKQVMLLQQNSVRCYCWWLGLDVLRNFAGISFNTPPLAVLSSNVGAKCELWHRISTIILHTAAISCRLD</sequence>
<keyword evidence="3" id="KW-1185">Reference proteome</keyword>
<dbReference type="InterPro" id="IPR036654">
    <property type="entry name" value="DNA_pol_III_psi_sf"/>
</dbReference>
<keyword evidence="1" id="KW-0235">DNA replication</keyword>
<dbReference type="Gene3D" id="3.40.50.10220">
    <property type="entry name" value="DNA polymerase III, psi subunit"/>
    <property type="match status" value="1"/>
</dbReference>
<dbReference type="AlphaFoldDB" id="F7XXT2"/>
<dbReference type="HOGENOM" id="CLU_132082_0_0_6"/>
<name>F7XXT2_MOREP</name>
<comment type="function">
    <text evidence="1">Part of the beta sliding clamp loading complex, which hydrolyzes ATP to load the beta clamp onto primed DNA to form the DNA replication pre-initiation complex. DNA polymerase III is a complex, multichain enzyme responsible for most of the replicative synthesis in bacteria. This DNA polymerase also exhibits 3' to 5' exonuclease activity.</text>
</comment>